<sequence>MKKFIKIGLLILPFISYAQTDSLKQSPLEFTAGIQTNHLWRGLIISDKPMVSAMASLSLNKEKSLKLGVWGGTSISNEADGTHYKEINYFLKYEKNNLSIGVWDLYNSRREAYLGANDIYGYAKSRTKHIIDLRTSYQLPEKFPLKIEADVLLYGSADALYNDNGDYDKNKYSTYVELSYPFIKNSTVNLNGFVGSAFVFNGKEGNYSLYGNGENNFQVVNVGVTASKNITVFNKKLPVSMTTMWNPTSKFARIQIATTLF</sequence>
<dbReference type="STRING" id="237258.SAMN04489756_11426"/>
<accession>A0A1E5UFM9</accession>
<gene>
    <name evidence="2" type="ORF">BHF72_1843</name>
</gene>
<comment type="caution">
    <text evidence="2">The sequence shown here is derived from an EMBL/GenBank/DDBJ whole genome shotgun (WGS) entry which is preliminary data.</text>
</comment>
<evidence type="ECO:0000313" key="2">
    <source>
        <dbReference type="EMBL" id="OEL11704.1"/>
    </source>
</evidence>
<reference evidence="2 3" key="1">
    <citation type="submission" date="2016-09" db="EMBL/GenBank/DDBJ databases">
        <authorList>
            <person name="Capua I."/>
            <person name="De Benedictis P."/>
            <person name="Joannis T."/>
            <person name="Lombin L.H."/>
            <person name="Cattoli G."/>
        </authorList>
    </citation>
    <scope>NUCLEOTIDE SEQUENCE [LARGE SCALE GENOMIC DNA]</scope>
    <source>
        <strain evidence="2 3">NRS-1</strain>
    </source>
</reference>
<dbReference type="KEGG" id="cnr:EB819_02640"/>
<protein>
    <recommendedName>
        <fullName evidence="4">MetA-pathway of phenol degradation family protein</fullName>
    </recommendedName>
</protein>
<dbReference type="EMBL" id="MKGI01000028">
    <property type="protein sequence ID" value="OEL11704.1"/>
    <property type="molecule type" value="Genomic_DNA"/>
</dbReference>
<dbReference type="RefSeq" id="WP_069797676.1">
    <property type="nucleotide sequence ID" value="NZ_CP034157.1"/>
</dbReference>
<proteinExistence type="predicted"/>
<evidence type="ECO:0000313" key="3">
    <source>
        <dbReference type="Proteomes" id="UP000095601"/>
    </source>
</evidence>
<dbReference type="OrthoDB" id="638356at2"/>
<name>A0A1E5UFM9_9FLAO</name>
<dbReference type="AlphaFoldDB" id="A0A1E5UFM9"/>
<dbReference type="Proteomes" id="UP000095601">
    <property type="component" value="Unassembled WGS sequence"/>
</dbReference>
<keyword evidence="3" id="KW-1185">Reference proteome</keyword>
<keyword evidence="1" id="KW-0732">Signal</keyword>
<feature type="signal peptide" evidence="1">
    <location>
        <begin position="1"/>
        <end position="18"/>
    </location>
</feature>
<evidence type="ECO:0008006" key="4">
    <source>
        <dbReference type="Google" id="ProtNLM"/>
    </source>
</evidence>
<dbReference type="PATRIC" id="fig|237258.4.peg.1799"/>
<evidence type="ECO:0000256" key="1">
    <source>
        <dbReference type="SAM" id="SignalP"/>
    </source>
</evidence>
<feature type="chain" id="PRO_5009186919" description="MetA-pathway of phenol degradation family protein" evidence="1">
    <location>
        <begin position="19"/>
        <end position="261"/>
    </location>
</feature>
<organism evidence="2 3">
    <name type="scientific">Cloacibacterium normanense</name>
    <dbReference type="NCBI Taxonomy" id="237258"/>
    <lineage>
        <taxon>Bacteria</taxon>
        <taxon>Pseudomonadati</taxon>
        <taxon>Bacteroidota</taxon>
        <taxon>Flavobacteriia</taxon>
        <taxon>Flavobacteriales</taxon>
        <taxon>Weeksellaceae</taxon>
    </lineage>
</organism>